<gene>
    <name evidence="2" type="ORF">A1Q5_19565</name>
</gene>
<protein>
    <recommendedName>
        <fullName evidence="4">Lipoprotein</fullName>
    </recommendedName>
</protein>
<evidence type="ECO:0000313" key="2">
    <source>
        <dbReference type="EMBL" id="OEF12709.1"/>
    </source>
</evidence>
<name>A0ABX3AU36_ALILO</name>
<reference evidence="2 3" key="1">
    <citation type="journal article" date="2012" name="Science">
        <title>Ecological populations of bacteria act as socially cohesive units of antibiotic production and resistance.</title>
        <authorList>
            <person name="Cordero O.X."/>
            <person name="Wildschutte H."/>
            <person name="Kirkup B."/>
            <person name="Proehl S."/>
            <person name="Ngo L."/>
            <person name="Hussain F."/>
            <person name="Le Roux F."/>
            <person name="Mincer T."/>
            <person name="Polz M.F."/>
        </authorList>
    </citation>
    <scope>NUCLEOTIDE SEQUENCE [LARGE SCALE GENOMIC DNA]</scope>
    <source>
        <strain evidence="2 3">5S-186</strain>
    </source>
</reference>
<accession>A0ABX3AU36</accession>
<dbReference type="EMBL" id="AJYJ02000093">
    <property type="protein sequence ID" value="OEF12709.1"/>
    <property type="molecule type" value="Genomic_DNA"/>
</dbReference>
<evidence type="ECO:0008006" key="4">
    <source>
        <dbReference type="Google" id="ProtNLM"/>
    </source>
</evidence>
<feature type="chain" id="PRO_5046011509" description="Lipoprotein" evidence="1">
    <location>
        <begin position="20"/>
        <end position="172"/>
    </location>
</feature>
<keyword evidence="3" id="KW-1185">Reference proteome</keyword>
<dbReference type="Proteomes" id="UP000095059">
    <property type="component" value="Unassembled WGS sequence"/>
</dbReference>
<sequence length="172" mass="19560">MKKLFISFILLFLSGCASMTGYHFEPDSIESAESLISYNVDEFEGDAWLKTEPVANMEYANAIYNLRAYFNDNEQLQFIQVYVNLRVSDWYFINDAAMKSENVTLSTIDKEVVSGGYVHENVAVNISIETLKRIAQKDTLVKLKGKKGNYIFSINHNVSAAFLNKLAFKTKI</sequence>
<evidence type="ECO:0000256" key="1">
    <source>
        <dbReference type="SAM" id="SignalP"/>
    </source>
</evidence>
<keyword evidence="1" id="KW-0732">Signal</keyword>
<proteinExistence type="predicted"/>
<organism evidence="2 3">
    <name type="scientific">Aliivibrio logei 5S-186</name>
    <dbReference type="NCBI Taxonomy" id="626086"/>
    <lineage>
        <taxon>Bacteria</taxon>
        <taxon>Pseudomonadati</taxon>
        <taxon>Pseudomonadota</taxon>
        <taxon>Gammaproteobacteria</taxon>
        <taxon>Vibrionales</taxon>
        <taxon>Vibrionaceae</taxon>
        <taxon>Aliivibrio</taxon>
    </lineage>
</organism>
<evidence type="ECO:0000313" key="3">
    <source>
        <dbReference type="Proteomes" id="UP000095059"/>
    </source>
</evidence>
<comment type="caution">
    <text evidence="2">The sequence shown here is derived from an EMBL/GenBank/DDBJ whole genome shotgun (WGS) entry which is preliminary data.</text>
</comment>
<dbReference type="PROSITE" id="PS51257">
    <property type="entry name" value="PROKAR_LIPOPROTEIN"/>
    <property type="match status" value="1"/>
</dbReference>
<feature type="signal peptide" evidence="1">
    <location>
        <begin position="1"/>
        <end position="19"/>
    </location>
</feature>